<protein>
    <submittedName>
        <fullName evidence="2">Uncharacterized protein</fullName>
    </submittedName>
</protein>
<gene>
    <name evidence="2" type="ORF">PVAP13_8KG214852</name>
</gene>
<accession>A0A8T0PFY0</accession>
<name>A0A8T0PFY0_PANVG</name>
<organism evidence="2 3">
    <name type="scientific">Panicum virgatum</name>
    <name type="common">Blackwell switchgrass</name>
    <dbReference type="NCBI Taxonomy" id="38727"/>
    <lineage>
        <taxon>Eukaryota</taxon>
        <taxon>Viridiplantae</taxon>
        <taxon>Streptophyta</taxon>
        <taxon>Embryophyta</taxon>
        <taxon>Tracheophyta</taxon>
        <taxon>Spermatophyta</taxon>
        <taxon>Magnoliopsida</taxon>
        <taxon>Liliopsida</taxon>
        <taxon>Poales</taxon>
        <taxon>Poaceae</taxon>
        <taxon>PACMAD clade</taxon>
        <taxon>Panicoideae</taxon>
        <taxon>Panicodae</taxon>
        <taxon>Paniceae</taxon>
        <taxon>Panicinae</taxon>
        <taxon>Panicum</taxon>
        <taxon>Panicum sect. Hiantes</taxon>
    </lineage>
</organism>
<dbReference type="Proteomes" id="UP000823388">
    <property type="component" value="Chromosome 8K"/>
</dbReference>
<evidence type="ECO:0000313" key="3">
    <source>
        <dbReference type="Proteomes" id="UP000823388"/>
    </source>
</evidence>
<proteinExistence type="predicted"/>
<reference evidence="2" key="1">
    <citation type="submission" date="2020-05" db="EMBL/GenBank/DDBJ databases">
        <title>WGS assembly of Panicum virgatum.</title>
        <authorList>
            <person name="Lovell J.T."/>
            <person name="Jenkins J."/>
            <person name="Shu S."/>
            <person name="Juenger T.E."/>
            <person name="Schmutz J."/>
        </authorList>
    </citation>
    <scope>NUCLEOTIDE SEQUENCE</scope>
    <source>
        <strain evidence="2">AP13</strain>
    </source>
</reference>
<dbReference type="EMBL" id="CM029051">
    <property type="protein sequence ID" value="KAG2560813.1"/>
    <property type="molecule type" value="Genomic_DNA"/>
</dbReference>
<feature type="region of interest" description="Disordered" evidence="1">
    <location>
        <begin position="50"/>
        <end position="88"/>
    </location>
</feature>
<sequence length="88" mass="9070">MYLLHETNTTVGCLAENLSASASAYGASSAPPSPNVLTVIFRHSMPIKGTPAAQPSLSASSRWEIPPGRGSAAAASVHPDARFSAYVD</sequence>
<keyword evidence="3" id="KW-1185">Reference proteome</keyword>
<comment type="caution">
    <text evidence="2">The sequence shown here is derived from an EMBL/GenBank/DDBJ whole genome shotgun (WGS) entry which is preliminary data.</text>
</comment>
<evidence type="ECO:0000313" key="2">
    <source>
        <dbReference type="EMBL" id="KAG2560813.1"/>
    </source>
</evidence>
<evidence type="ECO:0000256" key="1">
    <source>
        <dbReference type="SAM" id="MobiDB-lite"/>
    </source>
</evidence>
<dbReference type="AlphaFoldDB" id="A0A8T0PFY0"/>